<dbReference type="SMART" id="SM00856">
    <property type="entry name" value="PMEI"/>
    <property type="match status" value="1"/>
</dbReference>
<comment type="similarity">
    <text evidence="2">Belongs to the PMEI family.</text>
</comment>
<keyword evidence="3" id="KW-0175">Coiled coil</keyword>
<dbReference type="Gene3D" id="1.20.140.40">
    <property type="entry name" value="Invertase/pectin methylesterase inhibitor family protein"/>
    <property type="match status" value="1"/>
</dbReference>
<feature type="signal peptide" evidence="4">
    <location>
        <begin position="1"/>
        <end position="23"/>
    </location>
</feature>
<name>A0ABR2RLB1_9ROSI</name>
<feature type="coiled-coil region" evidence="3">
    <location>
        <begin position="105"/>
        <end position="132"/>
    </location>
</feature>
<evidence type="ECO:0000256" key="4">
    <source>
        <dbReference type="SAM" id="SignalP"/>
    </source>
</evidence>
<reference evidence="6 7" key="1">
    <citation type="journal article" date="2024" name="G3 (Bethesda)">
        <title>Genome assembly of Hibiscus sabdariffa L. provides insights into metabolisms of medicinal natural products.</title>
        <authorList>
            <person name="Kim T."/>
        </authorList>
    </citation>
    <scope>NUCLEOTIDE SEQUENCE [LARGE SCALE GENOMIC DNA]</scope>
    <source>
        <strain evidence="6">TK-2024</strain>
        <tissue evidence="6">Old leaves</tissue>
    </source>
</reference>
<proteinExistence type="inferred from homology"/>
<evidence type="ECO:0000256" key="2">
    <source>
        <dbReference type="ARBA" id="ARBA00038471"/>
    </source>
</evidence>
<dbReference type="InterPro" id="IPR051955">
    <property type="entry name" value="PME_Inhibitor"/>
</dbReference>
<sequence length="177" mass="19727">MKPVTNNVALVLSFFICLSSVNSNRLLDNNIINEICADVTYKDICLESFRNENTTNDLKGKSDRVVAAVKITSNNGTEIAIHIEKSLDQSKGLKPESKTAFEACEANYDTALKKLEDTLESMENEEYEKMKEDVSSAIDDANDCDKGQHGDPVLSEKTKLFCKLCENAIDIMSKYLN</sequence>
<dbReference type="PANTHER" id="PTHR31080:SF296">
    <property type="entry name" value="OS05G0360900 PROTEIN"/>
    <property type="match status" value="1"/>
</dbReference>
<feature type="domain" description="Pectinesterase inhibitor" evidence="5">
    <location>
        <begin position="27"/>
        <end position="171"/>
    </location>
</feature>
<gene>
    <name evidence="6" type="ORF">V6N11_041586</name>
</gene>
<organism evidence="6 7">
    <name type="scientific">Hibiscus sabdariffa</name>
    <name type="common">roselle</name>
    <dbReference type="NCBI Taxonomy" id="183260"/>
    <lineage>
        <taxon>Eukaryota</taxon>
        <taxon>Viridiplantae</taxon>
        <taxon>Streptophyta</taxon>
        <taxon>Embryophyta</taxon>
        <taxon>Tracheophyta</taxon>
        <taxon>Spermatophyta</taxon>
        <taxon>Magnoliopsida</taxon>
        <taxon>eudicotyledons</taxon>
        <taxon>Gunneridae</taxon>
        <taxon>Pentapetalae</taxon>
        <taxon>rosids</taxon>
        <taxon>malvids</taxon>
        <taxon>Malvales</taxon>
        <taxon>Malvaceae</taxon>
        <taxon>Malvoideae</taxon>
        <taxon>Hibiscus</taxon>
    </lineage>
</organism>
<keyword evidence="1 4" id="KW-0732">Signal</keyword>
<dbReference type="PANTHER" id="PTHR31080">
    <property type="entry name" value="PECTINESTERASE INHIBITOR-LIKE"/>
    <property type="match status" value="1"/>
</dbReference>
<evidence type="ECO:0000256" key="1">
    <source>
        <dbReference type="ARBA" id="ARBA00022729"/>
    </source>
</evidence>
<comment type="caution">
    <text evidence="6">The sequence shown here is derived from an EMBL/GenBank/DDBJ whole genome shotgun (WGS) entry which is preliminary data.</text>
</comment>
<dbReference type="Pfam" id="PF04043">
    <property type="entry name" value="PMEI"/>
    <property type="match status" value="1"/>
</dbReference>
<evidence type="ECO:0000313" key="6">
    <source>
        <dbReference type="EMBL" id="KAK9013584.1"/>
    </source>
</evidence>
<dbReference type="SUPFAM" id="SSF101148">
    <property type="entry name" value="Plant invertase/pectin methylesterase inhibitor"/>
    <property type="match status" value="1"/>
</dbReference>
<dbReference type="Proteomes" id="UP001396334">
    <property type="component" value="Unassembled WGS sequence"/>
</dbReference>
<evidence type="ECO:0000256" key="3">
    <source>
        <dbReference type="SAM" id="Coils"/>
    </source>
</evidence>
<keyword evidence="7" id="KW-1185">Reference proteome</keyword>
<feature type="chain" id="PRO_5046779326" description="Pectinesterase inhibitor domain-containing protein" evidence="4">
    <location>
        <begin position="24"/>
        <end position="177"/>
    </location>
</feature>
<protein>
    <recommendedName>
        <fullName evidence="5">Pectinesterase inhibitor domain-containing protein</fullName>
    </recommendedName>
</protein>
<dbReference type="EMBL" id="JBBPBN010000022">
    <property type="protein sequence ID" value="KAK9013584.1"/>
    <property type="molecule type" value="Genomic_DNA"/>
</dbReference>
<dbReference type="InterPro" id="IPR035513">
    <property type="entry name" value="Invertase/methylesterase_inhib"/>
</dbReference>
<evidence type="ECO:0000259" key="5">
    <source>
        <dbReference type="SMART" id="SM00856"/>
    </source>
</evidence>
<dbReference type="NCBIfam" id="TIGR01614">
    <property type="entry name" value="PME_inhib"/>
    <property type="match status" value="1"/>
</dbReference>
<dbReference type="InterPro" id="IPR006501">
    <property type="entry name" value="Pectinesterase_inhib_dom"/>
</dbReference>
<accession>A0ABR2RLB1</accession>
<evidence type="ECO:0000313" key="7">
    <source>
        <dbReference type="Proteomes" id="UP001396334"/>
    </source>
</evidence>